<dbReference type="Pfam" id="PF12872">
    <property type="entry name" value="OST-HTH"/>
    <property type="match status" value="1"/>
</dbReference>
<dbReference type="InterPro" id="IPR021139">
    <property type="entry name" value="NYN"/>
</dbReference>
<protein>
    <submittedName>
        <fullName evidence="3">Maebl</fullName>
    </submittedName>
</protein>
<evidence type="ECO:0000313" key="4">
    <source>
        <dbReference type="Proteomes" id="UP000023435"/>
    </source>
</evidence>
<dbReference type="Gene3D" id="3.30.420.610">
    <property type="entry name" value="LOTUS domain-like"/>
    <property type="match status" value="1"/>
</dbReference>
<dbReference type="Proteomes" id="UP000023435">
    <property type="component" value="Unassembled WGS sequence"/>
</dbReference>
<dbReference type="PANTHER" id="PTHR35811">
    <property type="entry name" value="SLR1870 PROTEIN"/>
    <property type="match status" value="1"/>
</dbReference>
<dbReference type="GO" id="GO:0004540">
    <property type="term" value="F:RNA nuclease activity"/>
    <property type="evidence" value="ECO:0007669"/>
    <property type="project" value="InterPro"/>
</dbReference>
<dbReference type="AlphaFoldDB" id="A0A120AHE5"/>
<feature type="region of interest" description="Disordered" evidence="1">
    <location>
        <begin position="148"/>
        <end position="168"/>
    </location>
</feature>
<dbReference type="Pfam" id="PF01936">
    <property type="entry name" value="NYN"/>
    <property type="match status" value="1"/>
</dbReference>
<comment type="caution">
    <text evidence="3">The sequence shown here is derived from an EMBL/GenBank/DDBJ whole genome shotgun (WGS) entry which is preliminary data.</text>
</comment>
<dbReference type="Gene3D" id="3.40.50.1010">
    <property type="entry name" value="5'-nuclease"/>
    <property type="match status" value="1"/>
</dbReference>
<evidence type="ECO:0000256" key="1">
    <source>
        <dbReference type="SAM" id="MobiDB-lite"/>
    </source>
</evidence>
<feature type="region of interest" description="Disordered" evidence="1">
    <location>
        <begin position="258"/>
        <end position="335"/>
    </location>
</feature>
<organism evidence="3 4">
    <name type="scientific">Lysobacter capsici AZ78</name>
    <dbReference type="NCBI Taxonomy" id="1444315"/>
    <lineage>
        <taxon>Bacteria</taxon>
        <taxon>Pseudomonadati</taxon>
        <taxon>Pseudomonadota</taxon>
        <taxon>Gammaproteobacteria</taxon>
        <taxon>Lysobacterales</taxon>
        <taxon>Lysobacteraceae</taxon>
        <taxon>Lysobacter</taxon>
    </lineage>
</organism>
<dbReference type="InterPro" id="IPR025605">
    <property type="entry name" value="OST-HTH/LOTUS_dom"/>
</dbReference>
<dbReference type="PROSITE" id="PS51644">
    <property type="entry name" value="HTH_OST"/>
    <property type="match status" value="1"/>
</dbReference>
<accession>A0A120AHE5</accession>
<evidence type="ECO:0000313" key="3">
    <source>
        <dbReference type="EMBL" id="KWS06035.1"/>
    </source>
</evidence>
<feature type="compositionally biased region" description="Low complexity" evidence="1">
    <location>
        <begin position="261"/>
        <end position="276"/>
    </location>
</feature>
<sequence length="335" mass="36434">MGLASEEKRIALLIDADNAPAAKIEVILAEVARYGVANVRRAYGDWKSPNLKSWEAVLHEFAIRPIQQFAYSKGKNASDMAMVIDAMDLLYARNLDGFAIVSSDADFTPLVMRLLTDGVKVYGFGEKKTPDPFVNACSKFTYVEGLGQPASEDAPADEVATTPPRSAKDLRGDTRLVQMLRRATDSASGDDGWSRLATVGQQVGNQASFDPRNYGYPKLSDLIEAMGLFEIRRDPLNVWIRDKNKSVTKPVALPAQSLAEPAQKTAQSAAAQAKPQAAPPPKKQPQPQKQAKQNPKQQAKQQPKQQAKQQPKQQAKQQPAPKPAAPAKPAGKPQA</sequence>
<name>A0A120AHE5_9GAMM</name>
<feature type="compositionally biased region" description="Low complexity" evidence="1">
    <location>
        <begin position="285"/>
        <end position="319"/>
    </location>
</feature>
<dbReference type="CDD" id="cd11297">
    <property type="entry name" value="PIN_LabA-like_N_1"/>
    <property type="match status" value="1"/>
</dbReference>
<proteinExistence type="predicted"/>
<reference evidence="3 4" key="1">
    <citation type="journal article" date="2014" name="Genome Announc.">
        <title>Draft Genome Sequence of Lysobacter capsici AZ78, a Bacterium Antagonistic to Plant-Pathogenic Oomycetes.</title>
        <authorList>
            <person name="Puopolo G."/>
            <person name="Sonego P."/>
            <person name="Engelen K."/>
            <person name="Pertot I."/>
        </authorList>
    </citation>
    <scope>NUCLEOTIDE SEQUENCE [LARGE SCALE GENOMIC DNA]</scope>
    <source>
        <strain evidence="3 4">AZ78</strain>
    </source>
</reference>
<feature type="domain" description="HTH OST-type" evidence="2">
    <location>
        <begin position="172"/>
        <end position="245"/>
    </location>
</feature>
<dbReference type="EMBL" id="JAJA02000001">
    <property type="protein sequence ID" value="KWS06035.1"/>
    <property type="molecule type" value="Genomic_DNA"/>
</dbReference>
<keyword evidence="4" id="KW-1185">Reference proteome</keyword>
<dbReference type="CDD" id="cd10146">
    <property type="entry name" value="LabA_like_C"/>
    <property type="match status" value="1"/>
</dbReference>
<dbReference type="InterPro" id="IPR041966">
    <property type="entry name" value="LOTUS-like"/>
</dbReference>
<evidence type="ECO:0000259" key="2">
    <source>
        <dbReference type="PROSITE" id="PS51644"/>
    </source>
</evidence>
<gene>
    <name evidence="3" type="ORF">AZ78_3589</name>
</gene>
<dbReference type="PANTHER" id="PTHR35811:SF1">
    <property type="entry name" value="HTH OST-TYPE DOMAIN-CONTAINING PROTEIN"/>
    <property type="match status" value="1"/>
</dbReference>